<feature type="domain" description="Glycosyltransferase subfamily 4-like N-terminal" evidence="2">
    <location>
        <begin position="18"/>
        <end position="124"/>
    </location>
</feature>
<dbReference type="PANTHER" id="PTHR12526">
    <property type="entry name" value="GLYCOSYLTRANSFERASE"/>
    <property type="match status" value="1"/>
</dbReference>
<dbReference type="SUPFAM" id="SSF53756">
    <property type="entry name" value="UDP-Glycosyltransferase/glycogen phosphorylase"/>
    <property type="match status" value="1"/>
</dbReference>
<protein>
    <submittedName>
        <fullName evidence="3">Glycosyltransferase family 4 protein</fullName>
    </submittedName>
</protein>
<evidence type="ECO:0000313" key="3">
    <source>
        <dbReference type="EMBL" id="RLP81017.1"/>
    </source>
</evidence>
<keyword evidence="4" id="KW-1185">Reference proteome</keyword>
<dbReference type="OrthoDB" id="9801573at2"/>
<evidence type="ECO:0000259" key="1">
    <source>
        <dbReference type="Pfam" id="PF00534"/>
    </source>
</evidence>
<accession>A0A3L7AL80</accession>
<dbReference type="PANTHER" id="PTHR12526:SF595">
    <property type="entry name" value="BLL5217 PROTEIN"/>
    <property type="match status" value="1"/>
</dbReference>
<dbReference type="Proteomes" id="UP000269692">
    <property type="component" value="Unassembled WGS sequence"/>
</dbReference>
<organism evidence="3 4">
    <name type="scientific">Xanthobacter tagetidis</name>
    <dbReference type="NCBI Taxonomy" id="60216"/>
    <lineage>
        <taxon>Bacteria</taxon>
        <taxon>Pseudomonadati</taxon>
        <taxon>Pseudomonadota</taxon>
        <taxon>Alphaproteobacteria</taxon>
        <taxon>Hyphomicrobiales</taxon>
        <taxon>Xanthobacteraceae</taxon>
        <taxon>Xanthobacter</taxon>
    </lineage>
</organism>
<keyword evidence="3" id="KW-0808">Transferase</keyword>
<dbReference type="RefSeq" id="WP_121621869.1">
    <property type="nucleotide sequence ID" value="NZ_JACIIW010000003.1"/>
</dbReference>
<dbReference type="Gene3D" id="3.40.50.2000">
    <property type="entry name" value="Glycogen Phosphorylase B"/>
    <property type="match status" value="2"/>
</dbReference>
<dbReference type="Pfam" id="PF00534">
    <property type="entry name" value="Glycos_transf_1"/>
    <property type="match status" value="1"/>
</dbReference>
<sequence length="366" mass="40899">MRIAQIAPLIESVPPRRYGGTERIVSYLTEELVRAGHEVTLFASGDSLTAAELAPMCEMGLRLSPADADPVVHHLIMLEEVRRRADEFDVLHLHVDLLQFSVLREHRQRCLTTLHGRLDLPVAHRLYATYDDFPLVSISDHQRLPMPPVNWAGTVLHGLPTDLLPFSPKSDGYLAFLGRISPEKRPDRAIEMAVRAGRPLKIAAKVDAADKPYWESVIRPMVEANPNVEFIGEIDERQKADFLGRADALLFPIDWPEPFGLVMIEAMACGTPVIAFPCGSVPEVLQDGLTGYFVTSVEEGAARIGDIGRLDRAVIRRIFERRFSAERMARDYVAIYQRLVGAAPVRMRRPERGLFKAANGSRNAPL</sequence>
<evidence type="ECO:0000313" key="4">
    <source>
        <dbReference type="Proteomes" id="UP000269692"/>
    </source>
</evidence>
<dbReference type="AlphaFoldDB" id="A0A3L7AL80"/>
<dbReference type="Pfam" id="PF13439">
    <property type="entry name" value="Glyco_transf_4"/>
    <property type="match status" value="1"/>
</dbReference>
<feature type="domain" description="Glycosyl transferase family 1" evidence="1">
    <location>
        <begin position="168"/>
        <end position="297"/>
    </location>
</feature>
<dbReference type="InterPro" id="IPR001296">
    <property type="entry name" value="Glyco_trans_1"/>
</dbReference>
<dbReference type="GO" id="GO:0016757">
    <property type="term" value="F:glycosyltransferase activity"/>
    <property type="evidence" value="ECO:0007669"/>
    <property type="project" value="InterPro"/>
</dbReference>
<evidence type="ECO:0000259" key="2">
    <source>
        <dbReference type="Pfam" id="PF13439"/>
    </source>
</evidence>
<dbReference type="CDD" id="cd03802">
    <property type="entry name" value="GT4_AviGT4-like"/>
    <property type="match status" value="1"/>
</dbReference>
<comment type="caution">
    <text evidence="3">The sequence shown here is derived from an EMBL/GenBank/DDBJ whole genome shotgun (WGS) entry which is preliminary data.</text>
</comment>
<dbReference type="InterPro" id="IPR028098">
    <property type="entry name" value="Glyco_trans_4-like_N"/>
</dbReference>
<proteinExistence type="predicted"/>
<gene>
    <name evidence="3" type="ORF">D9R14_03180</name>
</gene>
<name>A0A3L7AL80_9HYPH</name>
<dbReference type="EMBL" id="RCTF01000002">
    <property type="protein sequence ID" value="RLP81017.1"/>
    <property type="molecule type" value="Genomic_DNA"/>
</dbReference>
<reference evidence="3 4" key="1">
    <citation type="submission" date="2018-10" db="EMBL/GenBank/DDBJ databases">
        <title>Xanthobacter tagetidis genome sequencing and assembly.</title>
        <authorList>
            <person name="Maclea K.S."/>
            <person name="Goen A.E."/>
            <person name="Fatima S.A."/>
        </authorList>
    </citation>
    <scope>NUCLEOTIDE SEQUENCE [LARGE SCALE GENOMIC DNA]</scope>
    <source>
        <strain evidence="3 4">ATCC 700314</strain>
    </source>
</reference>